<dbReference type="FunFam" id="3.30.565.10:FF:000023">
    <property type="entry name" value="PAS domain-containing sensor histidine kinase"/>
    <property type="match status" value="1"/>
</dbReference>
<protein>
    <recommendedName>
        <fullName evidence="3">histidine kinase</fullName>
        <ecNumber evidence="3">2.7.13.3</ecNumber>
    </recommendedName>
</protein>
<dbReference type="PRINTS" id="PR00344">
    <property type="entry name" value="BCTRLSENSOR"/>
</dbReference>
<keyword evidence="10" id="KW-0902">Two-component regulatory system</keyword>
<feature type="domain" description="Histidine kinase" evidence="12">
    <location>
        <begin position="390"/>
        <end position="607"/>
    </location>
</feature>
<evidence type="ECO:0000256" key="11">
    <source>
        <dbReference type="ARBA" id="ARBA00023136"/>
    </source>
</evidence>
<dbReference type="SMART" id="SM00387">
    <property type="entry name" value="HATPase_c"/>
    <property type="match status" value="1"/>
</dbReference>
<dbReference type="SMART" id="SM00065">
    <property type="entry name" value="GAF"/>
    <property type="match status" value="1"/>
</dbReference>
<dbReference type="RefSeq" id="WP_061608360.1">
    <property type="nucleotide sequence ID" value="NZ_JEMA01000467.1"/>
</dbReference>
<dbReference type="InterPro" id="IPR005467">
    <property type="entry name" value="His_kinase_dom"/>
</dbReference>
<dbReference type="GO" id="GO:0005886">
    <property type="term" value="C:plasma membrane"/>
    <property type="evidence" value="ECO:0007669"/>
    <property type="project" value="UniProtKB-SubCell"/>
</dbReference>
<dbReference type="Pfam" id="PF01590">
    <property type="entry name" value="GAF"/>
    <property type="match status" value="1"/>
</dbReference>
<dbReference type="GO" id="GO:0000155">
    <property type="term" value="F:phosphorelay sensor kinase activity"/>
    <property type="evidence" value="ECO:0007669"/>
    <property type="project" value="InterPro"/>
</dbReference>
<dbReference type="SUPFAM" id="SSF55874">
    <property type="entry name" value="ATPase domain of HSP90 chaperone/DNA topoisomerase II/histidine kinase"/>
    <property type="match status" value="1"/>
</dbReference>
<evidence type="ECO:0000256" key="3">
    <source>
        <dbReference type="ARBA" id="ARBA00012438"/>
    </source>
</evidence>
<evidence type="ECO:0000313" key="13">
    <source>
        <dbReference type="EMBL" id="KYF69471.1"/>
    </source>
</evidence>
<dbReference type="AlphaFoldDB" id="A0A150QNB4"/>
<keyword evidence="9" id="KW-0067">ATP-binding</keyword>
<dbReference type="CDD" id="cd00082">
    <property type="entry name" value="HisKA"/>
    <property type="match status" value="1"/>
</dbReference>
<evidence type="ECO:0000256" key="10">
    <source>
        <dbReference type="ARBA" id="ARBA00023012"/>
    </source>
</evidence>
<accession>A0A150QNB4</accession>
<evidence type="ECO:0000256" key="4">
    <source>
        <dbReference type="ARBA" id="ARBA00022475"/>
    </source>
</evidence>
<evidence type="ECO:0000256" key="6">
    <source>
        <dbReference type="ARBA" id="ARBA00022679"/>
    </source>
</evidence>
<dbReference type="CDD" id="cd16922">
    <property type="entry name" value="HATPase_EvgS-ArcB-TorS-like"/>
    <property type="match status" value="1"/>
</dbReference>
<dbReference type="PANTHER" id="PTHR43047">
    <property type="entry name" value="TWO-COMPONENT HISTIDINE PROTEIN KINASE"/>
    <property type="match status" value="1"/>
</dbReference>
<dbReference type="OrthoDB" id="5481641at2"/>
<name>A0A150QNB4_SORCE</name>
<dbReference type="Pfam" id="PF00512">
    <property type="entry name" value="HisKA"/>
    <property type="match status" value="1"/>
</dbReference>
<comment type="caution">
    <text evidence="13">The sequence shown here is derived from an EMBL/GenBank/DDBJ whole genome shotgun (WGS) entry which is preliminary data.</text>
</comment>
<dbReference type="GO" id="GO:0005524">
    <property type="term" value="F:ATP binding"/>
    <property type="evidence" value="ECO:0007669"/>
    <property type="project" value="UniProtKB-KW"/>
</dbReference>
<dbReference type="Gene3D" id="3.30.450.40">
    <property type="match status" value="1"/>
</dbReference>
<evidence type="ECO:0000256" key="9">
    <source>
        <dbReference type="ARBA" id="ARBA00022840"/>
    </source>
</evidence>
<proteinExistence type="predicted"/>
<dbReference type="InterPro" id="IPR036097">
    <property type="entry name" value="HisK_dim/P_sf"/>
</dbReference>
<dbReference type="InterPro" id="IPR029016">
    <property type="entry name" value="GAF-like_dom_sf"/>
</dbReference>
<sequence>MASDEDHEIQEERLALLSVLQELTVAALDLFDPRQSMAVFLERLAERLSCVAVIVLVEPTPLAPRLLDAAGLSASSRALPIPPRVTPPAAAPGGEGQGLCLPFPELARPGLVTWHFSLEGQGDSGASCLILCFEGEPPSAPRYRGMMRRLAGTFRTALVHRLLYARMIENERERARHLAAAEAGRAAAEAAQRRAAFLSEASRLLSSSLNYEATLVRVARLPVPFVADWCMVDMMEREAMLRRAVVVHADPQKSELARLLQGQTPMDSVLPSGVARVLETGEAVLCEVAGAPAAAERGLDARDSDPPVSASEALLKELGLRRYIAVPLVTRGTMLGVLTIASGRDDLLYGAEDRALAEELGRRAALAIDNARLYESAQRAIRAREELVAVVSHDLKSPLATIVMNTSLLRRKLPSSDEAADLRRPVERIQKSADRMNRLIRDLLDLAKLDGGHISIQPAPHDVPGLLSDAIEILREEAAEKSLRIEQGVEQGVDRALCDRERVLQVIANIVGNAIKFTPAGGEVALRAQPWGREVLVSVRDTGPGIPEDQRARIFERYWQAKETAHKGTGLGLSIAKALVEVHGGRIWVESKVGEGSTFFFTLPMVGAAGATSGVAAGTRLGA</sequence>
<keyword evidence="7" id="KW-0547">Nucleotide-binding</keyword>
<dbReference type="Gene3D" id="1.10.287.130">
    <property type="match status" value="1"/>
</dbReference>
<keyword evidence="5" id="KW-0597">Phosphoprotein</keyword>
<evidence type="ECO:0000259" key="12">
    <source>
        <dbReference type="PROSITE" id="PS50109"/>
    </source>
</evidence>
<dbReference type="PROSITE" id="PS50109">
    <property type="entry name" value="HIS_KIN"/>
    <property type="match status" value="1"/>
</dbReference>
<dbReference type="InterPro" id="IPR004358">
    <property type="entry name" value="Sig_transdc_His_kin-like_C"/>
</dbReference>
<dbReference type="SUPFAM" id="SSF55781">
    <property type="entry name" value="GAF domain-like"/>
    <property type="match status" value="1"/>
</dbReference>
<dbReference type="InterPro" id="IPR003018">
    <property type="entry name" value="GAF"/>
</dbReference>
<dbReference type="Gene3D" id="3.30.565.10">
    <property type="entry name" value="Histidine kinase-like ATPase, C-terminal domain"/>
    <property type="match status" value="1"/>
</dbReference>
<comment type="catalytic activity">
    <reaction evidence="1">
        <text>ATP + protein L-histidine = ADP + protein N-phospho-L-histidine.</text>
        <dbReference type="EC" id="2.7.13.3"/>
    </reaction>
</comment>
<dbReference type="PANTHER" id="PTHR43047:SF72">
    <property type="entry name" value="OSMOSENSING HISTIDINE PROTEIN KINASE SLN1"/>
    <property type="match status" value="1"/>
</dbReference>
<dbReference type="InterPro" id="IPR003661">
    <property type="entry name" value="HisK_dim/P_dom"/>
</dbReference>
<dbReference type="InterPro" id="IPR003594">
    <property type="entry name" value="HATPase_dom"/>
</dbReference>
<keyword evidence="8 13" id="KW-0418">Kinase</keyword>
<keyword evidence="6" id="KW-0808">Transferase</keyword>
<keyword evidence="4" id="KW-1003">Cell membrane</keyword>
<organism evidence="13 14">
    <name type="scientific">Sorangium cellulosum</name>
    <name type="common">Polyangium cellulosum</name>
    <dbReference type="NCBI Taxonomy" id="56"/>
    <lineage>
        <taxon>Bacteria</taxon>
        <taxon>Pseudomonadati</taxon>
        <taxon>Myxococcota</taxon>
        <taxon>Polyangia</taxon>
        <taxon>Polyangiales</taxon>
        <taxon>Polyangiaceae</taxon>
        <taxon>Sorangium</taxon>
    </lineage>
</organism>
<evidence type="ECO:0000313" key="14">
    <source>
        <dbReference type="Proteomes" id="UP000075260"/>
    </source>
</evidence>
<reference evidence="13 14" key="1">
    <citation type="submission" date="2014-02" db="EMBL/GenBank/DDBJ databases">
        <title>The small core and large imbalanced accessory genome model reveals a collaborative survival strategy of Sorangium cellulosum strains in nature.</title>
        <authorList>
            <person name="Han K."/>
            <person name="Peng R."/>
            <person name="Blom J."/>
            <person name="Li Y.-Z."/>
        </authorList>
    </citation>
    <scope>NUCLEOTIDE SEQUENCE [LARGE SCALE GENOMIC DNA]</scope>
    <source>
        <strain evidence="13 14">So0008-312</strain>
    </source>
</reference>
<evidence type="ECO:0000256" key="5">
    <source>
        <dbReference type="ARBA" id="ARBA00022553"/>
    </source>
</evidence>
<dbReference type="EMBL" id="JEMA01000467">
    <property type="protein sequence ID" value="KYF69471.1"/>
    <property type="molecule type" value="Genomic_DNA"/>
</dbReference>
<evidence type="ECO:0000256" key="8">
    <source>
        <dbReference type="ARBA" id="ARBA00022777"/>
    </source>
</evidence>
<dbReference type="SUPFAM" id="SSF47384">
    <property type="entry name" value="Homodimeric domain of signal transducing histidine kinase"/>
    <property type="match status" value="1"/>
</dbReference>
<dbReference type="Proteomes" id="UP000075260">
    <property type="component" value="Unassembled WGS sequence"/>
</dbReference>
<dbReference type="EC" id="2.7.13.3" evidence="3"/>
<keyword evidence="11" id="KW-0472">Membrane</keyword>
<comment type="subcellular location">
    <subcellularLocation>
        <location evidence="2">Cell membrane</location>
    </subcellularLocation>
</comment>
<evidence type="ECO:0000256" key="2">
    <source>
        <dbReference type="ARBA" id="ARBA00004236"/>
    </source>
</evidence>
<gene>
    <name evidence="13" type="ORF">BE15_17565</name>
</gene>
<dbReference type="SMART" id="SM00388">
    <property type="entry name" value="HisKA"/>
    <property type="match status" value="1"/>
</dbReference>
<dbReference type="GO" id="GO:0009927">
    <property type="term" value="F:histidine phosphotransfer kinase activity"/>
    <property type="evidence" value="ECO:0007669"/>
    <property type="project" value="TreeGrafter"/>
</dbReference>
<evidence type="ECO:0000256" key="7">
    <source>
        <dbReference type="ARBA" id="ARBA00022741"/>
    </source>
</evidence>
<dbReference type="InterPro" id="IPR036890">
    <property type="entry name" value="HATPase_C_sf"/>
</dbReference>
<evidence type="ECO:0000256" key="1">
    <source>
        <dbReference type="ARBA" id="ARBA00000085"/>
    </source>
</evidence>
<dbReference type="Pfam" id="PF02518">
    <property type="entry name" value="HATPase_c"/>
    <property type="match status" value="1"/>
</dbReference>